<dbReference type="PANTHER" id="PTHR31465">
    <property type="entry name" value="PROTEIN RTA1-RELATED"/>
    <property type="match status" value="1"/>
</dbReference>
<feature type="transmembrane region" description="Helical" evidence="5">
    <location>
        <begin position="206"/>
        <end position="223"/>
    </location>
</feature>
<dbReference type="GO" id="GO:0016020">
    <property type="term" value="C:membrane"/>
    <property type="evidence" value="ECO:0007669"/>
    <property type="project" value="UniProtKB-SubCell"/>
</dbReference>
<evidence type="ECO:0000256" key="4">
    <source>
        <dbReference type="ARBA" id="ARBA00023136"/>
    </source>
</evidence>
<dbReference type="PANTHER" id="PTHR31465:SF1">
    <property type="entry name" value="PROTEIN RTA1-RELATED"/>
    <property type="match status" value="1"/>
</dbReference>
<keyword evidence="2 5" id="KW-0812">Transmembrane</keyword>
<evidence type="ECO:0000313" key="7">
    <source>
        <dbReference type="Proteomes" id="UP000799779"/>
    </source>
</evidence>
<keyword evidence="7" id="KW-1185">Reference proteome</keyword>
<evidence type="ECO:0000313" key="6">
    <source>
        <dbReference type="EMBL" id="KAF1993934.1"/>
    </source>
</evidence>
<dbReference type="Pfam" id="PF04479">
    <property type="entry name" value="RTA1"/>
    <property type="match status" value="1"/>
</dbReference>
<proteinExistence type="predicted"/>
<feature type="transmembrane region" description="Helical" evidence="5">
    <location>
        <begin position="22"/>
        <end position="50"/>
    </location>
</feature>
<sequence>MSSEGYIDPNFPNPGGPNDTTIIIYGYTPSIVLAALAAAVFFAAGILHLVQLFKYKTWYFSTMCVGIAFEIVGYVFRSLSSQVDPYRLNWFIIQYFFIVVAPVFFSAAVYTVLSVLINATGRSHSPLPPKLILWIFITCDVISTVVQIVGAALIGVYESNQKDPSTGNNILLAGLAFQAFSFLIFIILFSIFLFKARHVLTKVASALFFVAFVLSVVLIYLRVLFRLAETAQGLYGNLSSHEVYFGCLEFMPVGLAVVLLALWHPGRCIGKRRVQVEQFYMGA</sequence>
<comment type="subcellular location">
    <subcellularLocation>
        <location evidence="1">Membrane</location>
        <topology evidence="1">Multi-pass membrane protein</topology>
    </subcellularLocation>
</comment>
<feature type="transmembrane region" description="Helical" evidence="5">
    <location>
        <begin position="96"/>
        <end position="119"/>
    </location>
</feature>
<evidence type="ECO:0000256" key="1">
    <source>
        <dbReference type="ARBA" id="ARBA00004141"/>
    </source>
</evidence>
<dbReference type="InterPro" id="IPR007568">
    <property type="entry name" value="RTA1"/>
</dbReference>
<keyword evidence="4 5" id="KW-0472">Membrane</keyword>
<feature type="transmembrane region" description="Helical" evidence="5">
    <location>
        <begin position="243"/>
        <end position="263"/>
    </location>
</feature>
<evidence type="ECO:0000256" key="5">
    <source>
        <dbReference type="SAM" id="Phobius"/>
    </source>
</evidence>
<dbReference type="AlphaFoldDB" id="A0A6A5VY63"/>
<accession>A0A6A5VY63</accession>
<dbReference type="Proteomes" id="UP000799779">
    <property type="component" value="Unassembled WGS sequence"/>
</dbReference>
<name>A0A6A5VY63_9PLEO</name>
<protein>
    <submittedName>
        <fullName evidence="6">RTA1 like protein</fullName>
    </submittedName>
</protein>
<gene>
    <name evidence="6" type="ORF">P154DRAFT_587445</name>
</gene>
<dbReference type="EMBL" id="ML977678">
    <property type="protein sequence ID" value="KAF1993934.1"/>
    <property type="molecule type" value="Genomic_DNA"/>
</dbReference>
<keyword evidence="3 5" id="KW-1133">Transmembrane helix</keyword>
<feature type="transmembrane region" description="Helical" evidence="5">
    <location>
        <begin position="131"/>
        <end position="157"/>
    </location>
</feature>
<evidence type="ECO:0000256" key="3">
    <source>
        <dbReference type="ARBA" id="ARBA00022989"/>
    </source>
</evidence>
<evidence type="ECO:0000256" key="2">
    <source>
        <dbReference type="ARBA" id="ARBA00022692"/>
    </source>
</evidence>
<dbReference type="OrthoDB" id="4521223at2759"/>
<feature type="transmembrane region" description="Helical" evidence="5">
    <location>
        <begin position="169"/>
        <end position="194"/>
    </location>
</feature>
<feature type="transmembrane region" description="Helical" evidence="5">
    <location>
        <begin position="57"/>
        <end position="76"/>
    </location>
</feature>
<reference evidence="6" key="1">
    <citation type="journal article" date="2020" name="Stud. Mycol.">
        <title>101 Dothideomycetes genomes: a test case for predicting lifestyles and emergence of pathogens.</title>
        <authorList>
            <person name="Haridas S."/>
            <person name="Albert R."/>
            <person name="Binder M."/>
            <person name="Bloem J."/>
            <person name="Labutti K."/>
            <person name="Salamov A."/>
            <person name="Andreopoulos B."/>
            <person name="Baker S."/>
            <person name="Barry K."/>
            <person name="Bills G."/>
            <person name="Bluhm B."/>
            <person name="Cannon C."/>
            <person name="Castanera R."/>
            <person name="Culley D."/>
            <person name="Daum C."/>
            <person name="Ezra D."/>
            <person name="Gonzalez J."/>
            <person name="Henrissat B."/>
            <person name="Kuo A."/>
            <person name="Liang C."/>
            <person name="Lipzen A."/>
            <person name="Lutzoni F."/>
            <person name="Magnuson J."/>
            <person name="Mondo S."/>
            <person name="Nolan M."/>
            <person name="Ohm R."/>
            <person name="Pangilinan J."/>
            <person name="Park H.-J."/>
            <person name="Ramirez L."/>
            <person name="Alfaro M."/>
            <person name="Sun H."/>
            <person name="Tritt A."/>
            <person name="Yoshinaga Y."/>
            <person name="Zwiers L.-H."/>
            <person name="Turgeon B."/>
            <person name="Goodwin S."/>
            <person name="Spatafora J."/>
            <person name="Crous P."/>
            <person name="Grigoriev I."/>
        </authorList>
    </citation>
    <scope>NUCLEOTIDE SEQUENCE</scope>
    <source>
        <strain evidence="6">CBS 123094</strain>
    </source>
</reference>
<organism evidence="6 7">
    <name type="scientific">Amniculicola lignicola CBS 123094</name>
    <dbReference type="NCBI Taxonomy" id="1392246"/>
    <lineage>
        <taxon>Eukaryota</taxon>
        <taxon>Fungi</taxon>
        <taxon>Dikarya</taxon>
        <taxon>Ascomycota</taxon>
        <taxon>Pezizomycotina</taxon>
        <taxon>Dothideomycetes</taxon>
        <taxon>Pleosporomycetidae</taxon>
        <taxon>Pleosporales</taxon>
        <taxon>Amniculicolaceae</taxon>
        <taxon>Amniculicola</taxon>
    </lineage>
</organism>